<feature type="region of interest" description="Disordered" evidence="1">
    <location>
        <begin position="310"/>
        <end position="329"/>
    </location>
</feature>
<keyword evidence="4" id="KW-0808">Transferase</keyword>
<evidence type="ECO:0000259" key="3">
    <source>
        <dbReference type="SMART" id="SM00563"/>
    </source>
</evidence>
<keyword evidence="4" id="KW-0012">Acyltransferase</keyword>
<dbReference type="RefSeq" id="WP_163719863.1">
    <property type="nucleotide sequence ID" value="NZ_AP022574.1"/>
</dbReference>
<name>A0A7I7M444_9MYCO</name>
<feature type="transmembrane region" description="Helical" evidence="2">
    <location>
        <begin position="12"/>
        <end position="37"/>
    </location>
</feature>
<keyword evidence="5" id="KW-1185">Reference proteome</keyword>
<evidence type="ECO:0000313" key="4">
    <source>
        <dbReference type="EMBL" id="BBX66686.1"/>
    </source>
</evidence>
<dbReference type="InterPro" id="IPR002123">
    <property type="entry name" value="Plipid/glycerol_acylTrfase"/>
</dbReference>
<organism evidence="4 5">
    <name type="scientific">Mycolicibacterium psychrotolerans</name>
    <dbReference type="NCBI Taxonomy" id="216929"/>
    <lineage>
        <taxon>Bacteria</taxon>
        <taxon>Bacillati</taxon>
        <taxon>Actinomycetota</taxon>
        <taxon>Actinomycetes</taxon>
        <taxon>Mycobacteriales</taxon>
        <taxon>Mycobacteriaceae</taxon>
        <taxon>Mycolicibacterium</taxon>
    </lineage>
</organism>
<keyword evidence="2" id="KW-0812">Transmembrane</keyword>
<dbReference type="GO" id="GO:0016746">
    <property type="term" value="F:acyltransferase activity"/>
    <property type="evidence" value="ECO:0007669"/>
    <property type="project" value="UniProtKB-KW"/>
</dbReference>
<evidence type="ECO:0000313" key="5">
    <source>
        <dbReference type="Proteomes" id="UP000466514"/>
    </source>
</evidence>
<dbReference type="SUPFAM" id="SSF69593">
    <property type="entry name" value="Glycerol-3-phosphate (1)-acyltransferase"/>
    <property type="match status" value="1"/>
</dbReference>
<reference evidence="4 5" key="1">
    <citation type="journal article" date="2019" name="Emerg. Microbes Infect.">
        <title>Comprehensive subspecies identification of 175 nontuberculous mycobacteria species based on 7547 genomic profiles.</title>
        <authorList>
            <person name="Matsumoto Y."/>
            <person name="Kinjo T."/>
            <person name="Motooka D."/>
            <person name="Nabeya D."/>
            <person name="Jung N."/>
            <person name="Uechi K."/>
            <person name="Horii T."/>
            <person name="Iida T."/>
            <person name="Fujita J."/>
            <person name="Nakamura S."/>
        </authorList>
    </citation>
    <scope>NUCLEOTIDE SEQUENCE [LARGE SCALE GENOMIC DNA]</scope>
    <source>
        <strain evidence="4 5">JCM 13323</strain>
    </source>
</reference>
<feature type="domain" description="Phospholipid/glycerol acyltransferase" evidence="3">
    <location>
        <begin position="112"/>
        <end position="255"/>
    </location>
</feature>
<dbReference type="KEGG" id="mpsc:MPSYJ_01470"/>
<keyword evidence="2" id="KW-1133">Transmembrane helix</keyword>
<accession>A0A7I7M444</accession>
<sequence length="329" mass="35483">MRLLRRALTVPLATVLMICVIAAGPILLAVTGVVGLATRSSRPVRTVALTMAYAVIELRTLAKLLSGQRDGDQLVHEFLGLAYAAVQRVLDVRVVLDPASPTKGDIPTDQPLIVLSRHCGPGDSVLVAWLLTLGYGLRIRVVLKSILRVEPLLDFAGDLGCLCFLDRGDRARRQIRELAASLTGGQALLLFPEGANFSWPRWRAAIGELRSTGGIRAAKRALQQSHTLPPRTGGAAAAVTGAPRANVLVLTHSGFCLDGRARPWWQMPIHRELLVRTALVTSSALPPPDRLGPWLERVWTQVDAWVAANATASDTTSGPLERGPDQRGR</sequence>
<keyword evidence="2" id="KW-0472">Membrane</keyword>
<dbReference type="Proteomes" id="UP000466514">
    <property type="component" value="Chromosome"/>
</dbReference>
<dbReference type="AlphaFoldDB" id="A0A7I7M444"/>
<proteinExistence type="predicted"/>
<gene>
    <name evidence="4" type="ORF">MPSYJ_01470</name>
</gene>
<dbReference type="Pfam" id="PF01553">
    <property type="entry name" value="Acyltransferase"/>
    <property type="match status" value="1"/>
</dbReference>
<evidence type="ECO:0000256" key="1">
    <source>
        <dbReference type="SAM" id="MobiDB-lite"/>
    </source>
</evidence>
<protein>
    <submittedName>
        <fullName evidence="4">Acyltransferase</fullName>
    </submittedName>
</protein>
<evidence type="ECO:0000256" key="2">
    <source>
        <dbReference type="SAM" id="Phobius"/>
    </source>
</evidence>
<dbReference type="SMART" id="SM00563">
    <property type="entry name" value="PlsC"/>
    <property type="match status" value="1"/>
</dbReference>
<dbReference type="EMBL" id="AP022574">
    <property type="protein sequence ID" value="BBX66686.1"/>
    <property type="molecule type" value="Genomic_DNA"/>
</dbReference>